<sequence length="204" mass="21515">MSLMFNRLLLCAALFAAASVPAAAGESPEAFMQRYVDAIRSDGVSAAADFVHPDEAERFRAMLAPLFAAMPEPQADAMAQTFFGGKADAAKVAAMPAGDFMRAFLSFVEQQAMAAGPGKGGIEIRQFDMLGLVPEGDVRHFVTRGTVAAGPITMTKMEVVSIRPDGDGWGMLLSGELDGMAQAIKASARRAAEAGEDRKPQADQ</sequence>
<dbReference type="EMBL" id="VICD02000209">
    <property type="protein sequence ID" value="KAB8180670.1"/>
    <property type="molecule type" value="Genomic_DNA"/>
</dbReference>
<dbReference type="AlphaFoldDB" id="A0A508AVF9"/>
<organism evidence="1 2">
    <name type="scientific">Marilutibacter maris</name>
    <dbReference type="NCBI Taxonomy" id="1605891"/>
    <lineage>
        <taxon>Bacteria</taxon>
        <taxon>Pseudomonadati</taxon>
        <taxon>Pseudomonadota</taxon>
        <taxon>Gammaproteobacteria</taxon>
        <taxon>Lysobacterales</taxon>
        <taxon>Lysobacteraceae</taxon>
        <taxon>Marilutibacter</taxon>
    </lineage>
</organism>
<comment type="caution">
    <text evidence="1">The sequence shown here is derived from an EMBL/GenBank/DDBJ whole genome shotgun (WGS) entry which is preliminary data.</text>
</comment>
<accession>A0A508AVF9</accession>
<protein>
    <submittedName>
        <fullName evidence="1">Uncharacterized protein</fullName>
    </submittedName>
</protein>
<gene>
    <name evidence="1" type="ORF">FKV24_012130</name>
</gene>
<name>A0A508AVF9_9GAMM</name>
<dbReference type="RefSeq" id="WP_141482559.1">
    <property type="nucleotide sequence ID" value="NZ_VICD02000209.1"/>
</dbReference>
<evidence type="ECO:0000313" key="1">
    <source>
        <dbReference type="EMBL" id="KAB8180670.1"/>
    </source>
</evidence>
<dbReference type="Proteomes" id="UP000320431">
    <property type="component" value="Unassembled WGS sequence"/>
</dbReference>
<proteinExistence type="predicted"/>
<evidence type="ECO:0000313" key="2">
    <source>
        <dbReference type="Proteomes" id="UP000320431"/>
    </source>
</evidence>
<reference evidence="1 2" key="1">
    <citation type="submission" date="2019-10" db="EMBL/GenBank/DDBJ databases">
        <title>Lysobacter alkalisoli sp. nov., isolated from saline-alkaline soil.</title>
        <authorList>
            <person name="Sun J.-Q."/>
        </authorList>
    </citation>
    <scope>NUCLEOTIDE SEQUENCE [LARGE SCALE GENOMIC DNA]</scope>
    <source>
        <strain evidence="1 2">KCTC 42381</strain>
    </source>
</reference>